<dbReference type="EMBL" id="UZAI01010721">
    <property type="protein sequence ID" value="VDP07633.1"/>
    <property type="molecule type" value="Genomic_DNA"/>
</dbReference>
<dbReference type="AlphaFoldDB" id="A0A183MC87"/>
<dbReference type="Proteomes" id="UP000277204">
    <property type="component" value="Unassembled WGS sequence"/>
</dbReference>
<sequence>MEKEYRDKIGINTADNLNVLKTRQSDVPEPQISCSISNLVPLADESQIERNAHPGLHN</sequence>
<name>A0A183MC87_9TREM</name>
<proteinExistence type="predicted"/>
<organism evidence="1 2">
    <name type="scientific">Schistosoma margrebowiei</name>
    <dbReference type="NCBI Taxonomy" id="48269"/>
    <lineage>
        <taxon>Eukaryota</taxon>
        <taxon>Metazoa</taxon>
        <taxon>Spiralia</taxon>
        <taxon>Lophotrochozoa</taxon>
        <taxon>Platyhelminthes</taxon>
        <taxon>Trematoda</taxon>
        <taxon>Digenea</taxon>
        <taxon>Strigeidida</taxon>
        <taxon>Schistosomatoidea</taxon>
        <taxon>Schistosomatidae</taxon>
        <taxon>Schistosoma</taxon>
    </lineage>
</organism>
<evidence type="ECO:0000313" key="1">
    <source>
        <dbReference type="EMBL" id="VDP07633.1"/>
    </source>
</evidence>
<evidence type="ECO:0000313" key="2">
    <source>
        <dbReference type="Proteomes" id="UP000277204"/>
    </source>
</evidence>
<keyword evidence="2" id="KW-1185">Reference proteome</keyword>
<accession>A0A183MC87</accession>
<gene>
    <name evidence="1" type="ORF">SMRZ_LOCUS13662</name>
</gene>
<reference evidence="1 2" key="1">
    <citation type="submission" date="2018-11" db="EMBL/GenBank/DDBJ databases">
        <authorList>
            <consortium name="Pathogen Informatics"/>
        </authorList>
    </citation>
    <scope>NUCLEOTIDE SEQUENCE [LARGE SCALE GENOMIC DNA]</scope>
    <source>
        <strain evidence="1 2">Zambia</strain>
    </source>
</reference>
<protein>
    <submittedName>
        <fullName evidence="1">Uncharacterized protein</fullName>
    </submittedName>
</protein>